<dbReference type="HOGENOM" id="CLU_170271_0_0_6"/>
<dbReference type="RefSeq" id="WP_015045655.1">
    <property type="nucleotide sequence ID" value="NC_018868.3"/>
</dbReference>
<keyword evidence="3" id="KW-1185">Reference proteome</keyword>
<dbReference type="eggNOG" id="ENOG5033G87">
    <property type="taxonomic scope" value="Bacteria"/>
</dbReference>
<feature type="chain" id="PRO_5003878323" description="Phosphodiesterase" evidence="1">
    <location>
        <begin position="24"/>
        <end position="111"/>
    </location>
</feature>
<dbReference type="Proteomes" id="UP000000466">
    <property type="component" value="Chromosome"/>
</dbReference>
<sequence>MNKITAIGTSLSLCVLLVTAAHAEEIAIPVGQQGIDGLQMPVKGLTMTKVRDNFGEPAKALPARGTPPITRWEYENFVVYFEGEHVIHSVLRHKPKAQYQKPTAPIEDGQN</sequence>
<dbReference type="STRING" id="1117647.M5M_01265"/>
<reference evidence="2 3" key="1">
    <citation type="journal article" date="2013" name="Genome Announc.">
        <title>Complete genome sequence of Simiduia agarivorans SA1(T), a marine bacterium able to degrade a variety of polysaccharides.</title>
        <authorList>
            <person name="Lin S.Y."/>
            <person name="Shieh W.Y."/>
            <person name="Chen J.S."/>
            <person name="Tang S.L."/>
        </authorList>
    </citation>
    <scope>NUCLEOTIDE SEQUENCE [LARGE SCALE GENOMIC DNA]</scope>
    <source>
        <strain evidence="3">DSM 21679 / JCM 13881 / BCRC 17597 / SA1</strain>
    </source>
</reference>
<keyword evidence="1" id="KW-0732">Signal</keyword>
<evidence type="ECO:0000313" key="3">
    <source>
        <dbReference type="Proteomes" id="UP000000466"/>
    </source>
</evidence>
<dbReference type="AlphaFoldDB" id="K4KU25"/>
<evidence type="ECO:0000256" key="1">
    <source>
        <dbReference type="SAM" id="SignalP"/>
    </source>
</evidence>
<name>K4KU25_SIMAS</name>
<organism evidence="2 3">
    <name type="scientific">Simiduia agarivorans (strain DSM 21679 / JCM 13881 / BCRC 17597 / SA1)</name>
    <dbReference type="NCBI Taxonomy" id="1117647"/>
    <lineage>
        <taxon>Bacteria</taxon>
        <taxon>Pseudomonadati</taxon>
        <taxon>Pseudomonadota</taxon>
        <taxon>Gammaproteobacteria</taxon>
        <taxon>Cellvibrionales</taxon>
        <taxon>Cellvibrionaceae</taxon>
        <taxon>Simiduia</taxon>
    </lineage>
</organism>
<proteinExistence type="predicted"/>
<evidence type="ECO:0008006" key="4">
    <source>
        <dbReference type="Google" id="ProtNLM"/>
    </source>
</evidence>
<dbReference type="EMBL" id="CP003746">
    <property type="protein sequence ID" value="AFU97482.1"/>
    <property type="molecule type" value="Genomic_DNA"/>
</dbReference>
<evidence type="ECO:0000313" key="2">
    <source>
        <dbReference type="EMBL" id="AFU97482.1"/>
    </source>
</evidence>
<gene>
    <name evidence="2" type="ordered locus">M5M_01265</name>
</gene>
<accession>K4KU25</accession>
<protein>
    <recommendedName>
        <fullName evidence="4">Phosphodiesterase</fullName>
    </recommendedName>
</protein>
<dbReference type="KEGG" id="saga:M5M_01265"/>
<feature type="signal peptide" evidence="1">
    <location>
        <begin position="1"/>
        <end position="23"/>
    </location>
</feature>